<feature type="region of interest" description="Disordered" evidence="1">
    <location>
        <begin position="1"/>
        <end position="27"/>
    </location>
</feature>
<dbReference type="Proteomes" id="UP000294927">
    <property type="component" value="Unassembled WGS sequence"/>
</dbReference>
<evidence type="ECO:0000256" key="2">
    <source>
        <dbReference type="SAM" id="Phobius"/>
    </source>
</evidence>
<name>A0A4R7V033_9PSEU</name>
<sequence length="199" mass="21650">MSLKDHPQQHKNIPVPRTQEAATTKTTSNAAGPVAAVLRIVMGLVFVWAFLDKTFGWGYATTAERSWINGGSPTKGFLGNLDHGPFADMFRGWAGTGWADWLFMLALAGVGLALVLGIGLRVAAVSGTLLMLLMWAAEWPLDQFTDKGEPTMSTNPIIDYHIIYALVLIAVAVLAAGNTWGLGKFWAKLDLVKKNPWLR</sequence>
<gene>
    <name evidence="3" type="ORF">CLV71_11728</name>
</gene>
<keyword evidence="2" id="KW-0812">Transmembrane</keyword>
<keyword evidence="2" id="KW-1133">Transmembrane helix</keyword>
<keyword evidence="2" id="KW-0472">Membrane</keyword>
<feature type="transmembrane region" description="Helical" evidence="2">
    <location>
        <begin position="161"/>
        <end position="183"/>
    </location>
</feature>
<dbReference type="AlphaFoldDB" id="A0A4R7V033"/>
<dbReference type="RefSeq" id="WP_133907171.1">
    <property type="nucleotide sequence ID" value="NZ_SOCP01000017.1"/>
</dbReference>
<proteinExistence type="predicted"/>
<dbReference type="OrthoDB" id="3253635at2"/>
<reference evidence="3 4" key="1">
    <citation type="submission" date="2019-03" db="EMBL/GenBank/DDBJ databases">
        <title>Genomic Encyclopedia of Archaeal and Bacterial Type Strains, Phase II (KMG-II): from individual species to whole genera.</title>
        <authorList>
            <person name="Goeker M."/>
        </authorList>
    </citation>
    <scope>NUCLEOTIDE SEQUENCE [LARGE SCALE GENOMIC DNA]</scope>
    <source>
        <strain evidence="3 4">DSM 45499</strain>
    </source>
</reference>
<evidence type="ECO:0000313" key="3">
    <source>
        <dbReference type="EMBL" id="TDV42559.1"/>
    </source>
</evidence>
<evidence type="ECO:0000313" key="4">
    <source>
        <dbReference type="Proteomes" id="UP000294927"/>
    </source>
</evidence>
<feature type="transmembrane region" description="Helical" evidence="2">
    <location>
        <begin position="123"/>
        <end position="141"/>
    </location>
</feature>
<feature type="transmembrane region" description="Helical" evidence="2">
    <location>
        <begin position="30"/>
        <end position="51"/>
    </location>
</feature>
<evidence type="ECO:0000256" key="1">
    <source>
        <dbReference type="SAM" id="MobiDB-lite"/>
    </source>
</evidence>
<protein>
    <submittedName>
        <fullName evidence="3">Thiosulfate dehydrogenase [quinone] large subunit</fullName>
    </submittedName>
</protein>
<keyword evidence="4" id="KW-1185">Reference proteome</keyword>
<comment type="caution">
    <text evidence="3">The sequence shown here is derived from an EMBL/GenBank/DDBJ whole genome shotgun (WGS) entry which is preliminary data.</text>
</comment>
<organism evidence="3 4">
    <name type="scientific">Actinophytocola oryzae</name>
    <dbReference type="NCBI Taxonomy" id="502181"/>
    <lineage>
        <taxon>Bacteria</taxon>
        <taxon>Bacillati</taxon>
        <taxon>Actinomycetota</taxon>
        <taxon>Actinomycetes</taxon>
        <taxon>Pseudonocardiales</taxon>
        <taxon>Pseudonocardiaceae</taxon>
    </lineage>
</organism>
<accession>A0A4R7V033</accession>
<dbReference type="EMBL" id="SOCP01000017">
    <property type="protein sequence ID" value="TDV42559.1"/>
    <property type="molecule type" value="Genomic_DNA"/>
</dbReference>
<feature type="transmembrane region" description="Helical" evidence="2">
    <location>
        <begin position="98"/>
        <end position="116"/>
    </location>
</feature>